<keyword evidence="7" id="KW-0812">Transmembrane</keyword>
<evidence type="ECO:0000256" key="2">
    <source>
        <dbReference type="ARBA" id="ARBA00022723"/>
    </source>
</evidence>
<keyword evidence="5 6" id="KW-0482">Metalloprotease</keyword>
<keyword evidence="3 6" id="KW-0378">Hydrolase</keyword>
<dbReference type="AlphaFoldDB" id="D3RX27"/>
<organism evidence="9 10">
    <name type="scientific">Ferroglobus placidus (strain DSM 10642 / AEDII12DO)</name>
    <dbReference type="NCBI Taxonomy" id="589924"/>
    <lineage>
        <taxon>Archaea</taxon>
        <taxon>Methanobacteriati</taxon>
        <taxon>Methanobacteriota</taxon>
        <taxon>Archaeoglobi</taxon>
        <taxon>Archaeoglobales</taxon>
        <taxon>Archaeoglobaceae</taxon>
        <taxon>Ferroglobus</taxon>
    </lineage>
</organism>
<dbReference type="Gene3D" id="3.30.2010.10">
    <property type="entry name" value="Metalloproteases ('zincins'), catalytic domain"/>
    <property type="match status" value="1"/>
</dbReference>
<dbReference type="KEGG" id="fpl:Ferp_0872"/>
<accession>D3RX27</accession>
<reference evidence="9 10" key="2">
    <citation type="journal article" date="2011" name="Stand. Genomic Sci.">
        <title>Complete genome sequence of Ferroglobus placidus AEDII12DO.</title>
        <authorList>
            <person name="Anderson I."/>
            <person name="Risso C."/>
            <person name="Holmes D."/>
            <person name="Lucas S."/>
            <person name="Copeland A."/>
            <person name="Lapidus A."/>
            <person name="Cheng J.F."/>
            <person name="Bruce D."/>
            <person name="Goodwin L."/>
            <person name="Pitluck S."/>
            <person name="Saunders E."/>
            <person name="Brettin T."/>
            <person name="Detter J.C."/>
            <person name="Han C."/>
            <person name="Tapia R."/>
            <person name="Larimer F."/>
            <person name="Land M."/>
            <person name="Hauser L."/>
            <person name="Woyke T."/>
            <person name="Lovley D."/>
            <person name="Kyrpides N."/>
            <person name="Ivanova N."/>
        </authorList>
    </citation>
    <scope>NUCLEOTIDE SEQUENCE [LARGE SCALE GENOMIC DNA]</scope>
    <source>
        <strain evidence="10">DSM 10642 / AEDII12DO</strain>
    </source>
</reference>
<keyword evidence="1 6" id="KW-0645">Protease</keyword>
<comment type="cofactor">
    <cofactor evidence="6">
        <name>Zn(2+)</name>
        <dbReference type="ChEBI" id="CHEBI:29105"/>
    </cofactor>
    <text evidence="6">Binds 1 zinc ion per subunit.</text>
</comment>
<evidence type="ECO:0000256" key="6">
    <source>
        <dbReference type="RuleBase" id="RU003983"/>
    </source>
</evidence>
<evidence type="ECO:0000259" key="8">
    <source>
        <dbReference type="Pfam" id="PF01435"/>
    </source>
</evidence>
<proteinExistence type="inferred from homology"/>
<name>D3RX27_FERPA</name>
<feature type="transmembrane region" description="Helical" evidence="7">
    <location>
        <begin position="44"/>
        <end position="63"/>
    </location>
</feature>
<comment type="similarity">
    <text evidence="6">Belongs to the peptidase M48 family.</text>
</comment>
<feature type="domain" description="Peptidase M48" evidence="8">
    <location>
        <begin position="125"/>
        <end position="168"/>
    </location>
</feature>
<evidence type="ECO:0000313" key="9">
    <source>
        <dbReference type="EMBL" id="ADC65040.1"/>
    </source>
</evidence>
<dbReference type="Proteomes" id="UP000002613">
    <property type="component" value="Chromosome"/>
</dbReference>
<evidence type="ECO:0000256" key="5">
    <source>
        <dbReference type="ARBA" id="ARBA00023049"/>
    </source>
</evidence>
<dbReference type="GO" id="GO:0046872">
    <property type="term" value="F:metal ion binding"/>
    <property type="evidence" value="ECO:0007669"/>
    <property type="project" value="UniProtKB-KW"/>
</dbReference>
<keyword evidence="2" id="KW-0479">Metal-binding</keyword>
<evidence type="ECO:0000256" key="4">
    <source>
        <dbReference type="ARBA" id="ARBA00022833"/>
    </source>
</evidence>
<gene>
    <name evidence="9" type="ordered locus">Ferp_0872</name>
</gene>
<dbReference type="GO" id="GO:0004222">
    <property type="term" value="F:metalloendopeptidase activity"/>
    <property type="evidence" value="ECO:0007669"/>
    <property type="project" value="InterPro"/>
</dbReference>
<dbReference type="InterPro" id="IPR001915">
    <property type="entry name" value="Peptidase_M48"/>
</dbReference>
<feature type="transmembrane region" description="Helical" evidence="7">
    <location>
        <begin position="19"/>
        <end position="37"/>
    </location>
</feature>
<evidence type="ECO:0000313" key="10">
    <source>
        <dbReference type="Proteomes" id="UP000002613"/>
    </source>
</evidence>
<dbReference type="GO" id="GO:0006508">
    <property type="term" value="P:proteolysis"/>
    <property type="evidence" value="ECO:0007669"/>
    <property type="project" value="UniProtKB-KW"/>
</dbReference>
<evidence type="ECO:0000256" key="3">
    <source>
        <dbReference type="ARBA" id="ARBA00022801"/>
    </source>
</evidence>
<keyword evidence="10" id="KW-1185">Reference proteome</keyword>
<dbReference type="HOGENOM" id="CLU_1280741_0_0_2"/>
<dbReference type="PaxDb" id="589924-Ferp_0872"/>
<reference evidence="10" key="1">
    <citation type="submission" date="2010-02" db="EMBL/GenBank/DDBJ databases">
        <title>Complete sequence of Ferroglobus placidus DSM 10642.</title>
        <authorList>
            <consortium name="US DOE Joint Genome Institute"/>
            <person name="Lucas S."/>
            <person name="Copeland A."/>
            <person name="Lapidus A."/>
            <person name="Cheng J.-F."/>
            <person name="Bruce D."/>
            <person name="Goodwin L."/>
            <person name="Pitluck S."/>
            <person name="Saunders E."/>
            <person name="Brettin T."/>
            <person name="Detter J.C."/>
            <person name="Han C."/>
            <person name="Tapia R."/>
            <person name="Larimer F."/>
            <person name="Land M."/>
            <person name="Hauser L."/>
            <person name="Kyrpides N."/>
            <person name="Ivanova N."/>
            <person name="Holmes D."/>
            <person name="Lovley D."/>
            <person name="Kyrpides N."/>
            <person name="Anderson I.J."/>
            <person name="Woyke T."/>
        </authorList>
    </citation>
    <scope>NUCLEOTIDE SEQUENCE [LARGE SCALE GENOMIC DNA]</scope>
    <source>
        <strain evidence="10">DSM 10642 / AEDII12DO</strain>
    </source>
</reference>
<sequence length="215" mass="24789">MNSIACAFYCLANSNFGKAFFVFSLGVAVATLGYLLSRDSILKVKFYVFANAFVAVNLPVVYFSMSCDMFWFMKYYALYALTFGILLFSFPKAYKLYLGKMYGFRTDDELAKKHDLKRIYVLNTLLPKAFTVGRDVFVSEGLLELLEEDELSAVIYHEKFHAMQNKLFSLKAVKFLTFLHIPENEIEKAADEYAEKLVGKDALRRARKKLEDFYS</sequence>
<dbReference type="STRING" id="589924.Ferp_0872"/>
<dbReference type="OrthoDB" id="28389at2157"/>
<keyword evidence="4 6" id="KW-0862">Zinc</keyword>
<dbReference type="RefSeq" id="WP_012965383.1">
    <property type="nucleotide sequence ID" value="NC_013849.1"/>
</dbReference>
<keyword evidence="7" id="KW-0472">Membrane</keyword>
<dbReference type="eggNOG" id="ENOG502N56M">
    <property type="taxonomic scope" value="Archaea"/>
</dbReference>
<keyword evidence="7" id="KW-1133">Transmembrane helix</keyword>
<dbReference type="EMBL" id="CP001899">
    <property type="protein sequence ID" value="ADC65040.1"/>
    <property type="molecule type" value="Genomic_DNA"/>
</dbReference>
<evidence type="ECO:0000256" key="1">
    <source>
        <dbReference type="ARBA" id="ARBA00022670"/>
    </source>
</evidence>
<dbReference type="GeneID" id="8778379"/>
<dbReference type="Pfam" id="PF01435">
    <property type="entry name" value="Peptidase_M48"/>
    <property type="match status" value="1"/>
</dbReference>
<evidence type="ECO:0000256" key="7">
    <source>
        <dbReference type="SAM" id="Phobius"/>
    </source>
</evidence>
<protein>
    <recommendedName>
        <fullName evidence="8">Peptidase M48 domain-containing protein</fullName>
    </recommendedName>
</protein>
<feature type="transmembrane region" description="Helical" evidence="7">
    <location>
        <begin position="75"/>
        <end position="94"/>
    </location>
</feature>